<dbReference type="InterPro" id="IPR002901">
    <property type="entry name" value="MGlyc_endo_b_GlcNAc-like_dom"/>
</dbReference>
<organism evidence="2 3">
    <name type="scientific">Exiguobacterium oxidotolerans</name>
    <dbReference type="NCBI Taxonomy" id="223958"/>
    <lineage>
        <taxon>Bacteria</taxon>
        <taxon>Bacillati</taxon>
        <taxon>Bacillota</taxon>
        <taxon>Bacilli</taxon>
        <taxon>Bacillales</taxon>
        <taxon>Bacillales Family XII. Incertae Sedis</taxon>
        <taxon>Exiguobacterium</taxon>
    </lineage>
</organism>
<reference evidence="2 3" key="1">
    <citation type="submission" date="2019-10" db="EMBL/GenBank/DDBJ databases">
        <authorList>
            <person name="Karimi E."/>
        </authorList>
    </citation>
    <scope>NUCLEOTIDE SEQUENCE [LARGE SCALE GENOMIC DNA]</scope>
    <source>
        <strain evidence="2">Exiguobacterium sp. 9Y</strain>
    </source>
</reference>
<dbReference type="GO" id="GO:0004040">
    <property type="term" value="F:amidase activity"/>
    <property type="evidence" value="ECO:0007669"/>
    <property type="project" value="InterPro"/>
</dbReference>
<dbReference type="Gene3D" id="2.30.30.40">
    <property type="entry name" value="SH3 Domains"/>
    <property type="match status" value="7"/>
</dbReference>
<keyword evidence="3" id="KW-1185">Reference proteome</keyword>
<accession>A0A653I7V1</accession>
<gene>
    <name evidence="2" type="ORF">EXIGUO9Y_210066</name>
</gene>
<dbReference type="PROSITE" id="PS51781">
    <property type="entry name" value="SH3B"/>
    <property type="match status" value="2"/>
</dbReference>
<dbReference type="SMART" id="SM00047">
    <property type="entry name" value="LYZ2"/>
    <property type="match status" value="1"/>
</dbReference>
<dbReference type="SMART" id="SM00287">
    <property type="entry name" value="SH3b"/>
    <property type="match status" value="12"/>
</dbReference>
<evidence type="ECO:0000313" key="2">
    <source>
        <dbReference type="EMBL" id="VWX35178.1"/>
    </source>
</evidence>
<feature type="domain" description="SH3b" evidence="1">
    <location>
        <begin position="805"/>
        <end position="868"/>
    </location>
</feature>
<dbReference type="AlphaFoldDB" id="A0A653I7V1"/>
<dbReference type="PANTHER" id="PTHR34408">
    <property type="entry name" value="FAMILY PROTEIN, PUTATIVE-RELATED"/>
    <property type="match status" value="1"/>
</dbReference>
<dbReference type="Pfam" id="PF01832">
    <property type="entry name" value="Glucosaminidase"/>
    <property type="match status" value="1"/>
</dbReference>
<dbReference type="Proteomes" id="UP000439752">
    <property type="component" value="Unassembled WGS sequence"/>
</dbReference>
<protein>
    <submittedName>
        <fullName evidence="2">Mannosyl-glycoprotein endo-beta-N-acetylglucosamidase</fullName>
    </submittedName>
</protein>
<evidence type="ECO:0000259" key="1">
    <source>
        <dbReference type="PROSITE" id="PS51781"/>
    </source>
</evidence>
<dbReference type="PANTHER" id="PTHR34408:SF1">
    <property type="entry name" value="GLYCOSYL HYDROLASE FAMILY 19 DOMAIN-CONTAINING PROTEIN HI_1415"/>
    <property type="match status" value="1"/>
</dbReference>
<dbReference type="InterPro" id="IPR003646">
    <property type="entry name" value="SH3-like_bac-type"/>
</dbReference>
<feature type="domain" description="SH3b" evidence="1">
    <location>
        <begin position="451"/>
        <end position="522"/>
    </location>
</feature>
<dbReference type="Pfam" id="PF08239">
    <property type="entry name" value="SH3_3"/>
    <property type="match status" value="4"/>
</dbReference>
<sequence length="1193" mass="130758">MNTTLFTKTLKMLVSFIMVLGVLFTYTKAPEAATTKATTYRLSTDSYLYDRTTSSRKRLLTIKTGTIVSSTYESTSGYFRRVTYGGKTGYVASKYLTPYYQKQSISGQRFAISKPMTLHQSAMTTAKTIATLDANDVYYTSQKVINPYGEVWYRVMYDGKTSYIQALNANPISYQRLTDTTYETTDAYSLRQYAGTGFPRELVVPSGTSLKTTGRIGDWFKVSYAGKSGYMYKEAFLGASKQNVTTIQETTFKLKLTTSLYDATDLSKKSLLTIPSGTLVKSTVKSGLYHRITYNGKTGYVLTTALTEYTSTAKIASSRFMMTKSLEIKATPSSTSSTKATFHSGDVYYTKYLVTNAIGEQWHKVSKDGQTGYVKINQGTSIAYKALTDLSLKTTAPTALRSYAGPSYATIKTIPTGTVIAIKGQIGSWYKITYDGKSGYAAASTFADHVTTEKISGVRFKLSTDVAIKASPKSSATTVATFSKDDIYYTTQVVTNGSAKWHRVTKDGKTGYIPVNQGTPVSYASEDLNVKTTATTSLRSYAGSYNVIKAIPAGTILTIKGKINEWYKLSFDGKTGYADAATMMELITKQSLSSSRFILSKSVEIKASHHSTADTIKTLSAGNVYYTTQLVTNGRDEKWHRMSIDGQTGYVKINQGTPILYNSLPSHQYEATAATPIRSYAGSSYATLTTIPTDTVVTLSGQIGEWVKVTYNGKTGYASSATLKEHLETKKITGSRFLLNSAIAVKSSPDDTATTVTTLGFGNVYYTTTLVTTFTNRQWHKITVDGKTGYVKLGQATSPISYTAKDKLYVRATAPTSLRSYVGDSYNVLTTIPANIVLTVTGQIGNWYKVSYDGKTGYAYNGTLVTTSSKLNVYNSVATPYTFDSFISAQMKLYPSPQTDLYKNKIMYVSAGYVRLGGGLDPVYGTLATVTATTPLNIRSGATTASHIYGQFKPNSLIKVYQNVSGFYTTYPRVYSSSSNYSTIQWLNALESDVRDIADPLKVDRNSQSFYQFLDLSKSTGASAATLDKVIGSKGIFAKCTTGSCGQAFIDAGAKYAVNEAYLISHAMLETGNGTSTLAMGVTWNGRKVYNMYGIGAYDYDAINTGAAYAYSQGWFTPESAIIGGAEFISTKYIHNAYDQNTLYKMRWSPTRPGSHQYATDMGWAVKQTYQLYNLYQQMDSYTAVFDIPVFAR</sequence>
<dbReference type="InterPro" id="IPR052354">
    <property type="entry name" value="Cell_Wall_Dynamics_Protein"/>
</dbReference>
<name>A0A653I7V1_9BACL</name>
<dbReference type="EMBL" id="CABWKQ010000014">
    <property type="protein sequence ID" value="VWX35178.1"/>
    <property type="molecule type" value="Genomic_DNA"/>
</dbReference>
<proteinExistence type="predicted"/>
<dbReference type="Gene3D" id="1.10.530.10">
    <property type="match status" value="1"/>
</dbReference>
<evidence type="ECO:0000313" key="3">
    <source>
        <dbReference type="Proteomes" id="UP000439752"/>
    </source>
</evidence>
<dbReference type="RefSeq" id="WP_159173111.1">
    <property type="nucleotide sequence ID" value="NZ_LR732311.1"/>
</dbReference>